<dbReference type="AlphaFoldDB" id="A0A5C3N6M2"/>
<sequence>MSVEPPAKKKRIAAWEKREQFKADWDELQRNPPATLEKIFQDLCSAGAVNDKAALAEASDSLKEHLIGKLNVRVYGRRDLEDEVRSMMKRLARGFIEPAKHDIRKRVRLVVDIMEVWNFIGQTGVALTKLDRPKKFGDGTRAFYILLAYIEEVMDTFLTYNTSIEGVCDLWQQPYGDFISFETIRSELDAARERSGLTIEEELELEDDTEDLKVQLSRKFVSEMEEAFGVAVQKACEEQKRSKRFVEMAGEREDALAKTCWLFAEKGYGEEKRDNMGFSLFVDGRDALRELAGDGGSD</sequence>
<dbReference type="EMBL" id="ML213508">
    <property type="protein sequence ID" value="TFK52862.1"/>
    <property type="molecule type" value="Genomic_DNA"/>
</dbReference>
<name>A0A5C3N6M2_9AGAM</name>
<dbReference type="Proteomes" id="UP000305948">
    <property type="component" value="Unassembled WGS sequence"/>
</dbReference>
<evidence type="ECO:0000313" key="2">
    <source>
        <dbReference type="Proteomes" id="UP000305948"/>
    </source>
</evidence>
<gene>
    <name evidence="1" type="ORF">OE88DRAFT_1733851</name>
</gene>
<reference evidence="1 2" key="1">
    <citation type="journal article" date="2019" name="Nat. Ecol. Evol.">
        <title>Megaphylogeny resolves global patterns of mushroom evolution.</title>
        <authorList>
            <person name="Varga T."/>
            <person name="Krizsan K."/>
            <person name="Foldi C."/>
            <person name="Dima B."/>
            <person name="Sanchez-Garcia M."/>
            <person name="Sanchez-Ramirez S."/>
            <person name="Szollosi G.J."/>
            <person name="Szarkandi J.G."/>
            <person name="Papp V."/>
            <person name="Albert L."/>
            <person name="Andreopoulos W."/>
            <person name="Angelini C."/>
            <person name="Antonin V."/>
            <person name="Barry K.W."/>
            <person name="Bougher N.L."/>
            <person name="Buchanan P."/>
            <person name="Buyck B."/>
            <person name="Bense V."/>
            <person name="Catcheside P."/>
            <person name="Chovatia M."/>
            <person name="Cooper J."/>
            <person name="Damon W."/>
            <person name="Desjardin D."/>
            <person name="Finy P."/>
            <person name="Geml J."/>
            <person name="Haridas S."/>
            <person name="Hughes K."/>
            <person name="Justo A."/>
            <person name="Karasinski D."/>
            <person name="Kautmanova I."/>
            <person name="Kiss B."/>
            <person name="Kocsube S."/>
            <person name="Kotiranta H."/>
            <person name="LaButti K.M."/>
            <person name="Lechner B.E."/>
            <person name="Liimatainen K."/>
            <person name="Lipzen A."/>
            <person name="Lukacs Z."/>
            <person name="Mihaltcheva S."/>
            <person name="Morgado L.N."/>
            <person name="Niskanen T."/>
            <person name="Noordeloos M.E."/>
            <person name="Ohm R.A."/>
            <person name="Ortiz-Santana B."/>
            <person name="Ovrebo C."/>
            <person name="Racz N."/>
            <person name="Riley R."/>
            <person name="Savchenko A."/>
            <person name="Shiryaev A."/>
            <person name="Soop K."/>
            <person name="Spirin V."/>
            <person name="Szebenyi C."/>
            <person name="Tomsovsky M."/>
            <person name="Tulloss R.E."/>
            <person name="Uehling J."/>
            <person name="Grigoriev I.V."/>
            <person name="Vagvolgyi C."/>
            <person name="Papp T."/>
            <person name="Martin F.M."/>
            <person name="Miettinen O."/>
            <person name="Hibbett D.S."/>
            <person name="Nagy L.G."/>
        </authorList>
    </citation>
    <scope>NUCLEOTIDE SEQUENCE [LARGE SCALE GENOMIC DNA]</scope>
    <source>
        <strain evidence="1 2">OMC1185</strain>
    </source>
</reference>
<organism evidence="1 2">
    <name type="scientific">Heliocybe sulcata</name>
    <dbReference type="NCBI Taxonomy" id="5364"/>
    <lineage>
        <taxon>Eukaryota</taxon>
        <taxon>Fungi</taxon>
        <taxon>Dikarya</taxon>
        <taxon>Basidiomycota</taxon>
        <taxon>Agaricomycotina</taxon>
        <taxon>Agaricomycetes</taxon>
        <taxon>Gloeophyllales</taxon>
        <taxon>Gloeophyllaceae</taxon>
        <taxon>Heliocybe</taxon>
    </lineage>
</organism>
<keyword evidence="2" id="KW-1185">Reference proteome</keyword>
<proteinExistence type="predicted"/>
<dbReference type="OrthoDB" id="10505792at2759"/>
<accession>A0A5C3N6M2</accession>
<protein>
    <submittedName>
        <fullName evidence="1">Uncharacterized protein</fullName>
    </submittedName>
</protein>
<evidence type="ECO:0000313" key="1">
    <source>
        <dbReference type="EMBL" id="TFK52862.1"/>
    </source>
</evidence>